<sequence length="50" mass="5716">MKFALMFKAALSGSILNSKAQTKWRERLVLLELRITVELSKQLLLPTQSI</sequence>
<dbReference type="AlphaFoldDB" id="A0A2P2NQH4"/>
<dbReference type="EMBL" id="GGEC01064255">
    <property type="protein sequence ID" value="MBX44739.1"/>
    <property type="molecule type" value="Transcribed_RNA"/>
</dbReference>
<accession>A0A2P2NQH4</accession>
<proteinExistence type="predicted"/>
<evidence type="ECO:0000313" key="1">
    <source>
        <dbReference type="EMBL" id="MBX44739.1"/>
    </source>
</evidence>
<protein>
    <submittedName>
        <fullName evidence="1">Uncharacterized protein</fullName>
    </submittedName>
</protein>
<reference evidence="1" key="1">
    <citation type="submission" date="2018-02" db="EMBL/GenBank/DDBJ databases">
        <title>Rhizophora mucronata_Transcriptome.</title>
        <authorList>
            <person name="Meera S.P."/>
            <person name="Sreeshan A."/>
            <person name="Augustine A."/>
        </authorList>
    </citation>
    <scope>NUCLEOTIDE SEQUENCE</scope>
    <source>
        <tissue evidence="1">Leaf</tissue>
    </source>
</reference>
<organism evidence="1">
    <name type="scientific">Rhizophora mucronata</name>
    <name type="common">Asiatic mangrove</name>
    <dbReference type="NCBI Taxonomy" id="61149"/>
    <lineage>
        <taxon>Eukaryota</taxon>
        <taxon>Viridiplantae</taxon>
        <taxon>Streptophyta</taxon>
        <taxon>Embryophyta</taxon>
        <taxon>Tracheophyta</taxon>
        <taxon>Spermatophyta</taxon>
        <taxon>Magnoliopsida</taxon>
        <taxon>eudicotyledons</taxon>
        <taxon>Gunneridae</taxon>
        <taxon>Pentapetalae</taxon>
        <taxon>rosids</taxon>
        <taxon>fabids</taxon>
        <taxon>Malpighiales</taxon>
        <taxon>Rhizophoraceae</taxon>
        <taxon>Rhizophora</taxon>
    </lineage>
</organism>
<name>A0A2P2NQH4_RHIMU</name>